<reference evidence="1" key="1">
    <citation type="journal article" date="2015" name="Nature">
        <title>Complex archaea that bridge the gap between prokaryotes and eukaryotes.</title>
        <authorList>
            <person name="Spang A."/>
            <person name="Saw J.H."/>
            <person name="Jorgensen S.L."/>
            <person name="Zaremba-Niedzwiedzka K."/>
            <person name="Martijn J."/>
            <person name="Lind A.E."/>
            <person name="van Eijk R."/>
            <person name="Schleper C."/>
            <person name="Guy L."/>
            <person name="Ettema T.J."/>
        </authorList>
    </citation>
    <scope>NUCLEOTIDE SEQUENCE</scope>
</reference>
<name>A0A0F9FFE8_9ZZZZ</name>
<evidence type="ECO:0000313" key="1">
    <source>
        <dbReference type="EMBL" id="KKL77156.1"/>
    </source>
</evidence>
<sequence length="166" mass="19419">MATSTNKLGSHLLTLKRAIKQTNGPILEMGVGPNSTPYLHYVSDEYHRHVTSYEVKPEYYELSKGYQSQWHDVKLVKSYNDAKINSTRRRGIWGVVLIDHAPAERRIVDIMRVKDNAIMIVCHDSEMESDWLYRYSDIYPLFKYRYDTNDHPVQTTVLSMFKEFGP</sequence>
<dbReference type="EMBL" id="LAZR01023832">
    <property type="protein sequence ID" value="KKL77156.1"/>
    <property type="molecule type" value="Genomic_DNA"/>
</dbReference>
<protein>
    <submittedName>
        <fullName evidence="1">Uncharacterized protein</fullName>
    </submittedName>
</protein>
<organism evidence="1">
    <name type="scientific">marine sediment metagenome</name>
    <dbReference type="NCBI Taxonomy" id="412755"/>
    <lineage>
        <taxon>unclassified sequences</taxon>
        <taxon>metagenomes</taxon>
        <taxon>ecological metagenomes</taxon>
    </lineage>
</organism>
<comment type="caution">
    <text evidence="1">The sequence shown here is derived from an EMBL/GenBank/DDBJ whole genome shotgun (WGS) entry which is preliminary data.</text>
</comment>
<proteinExistence type="predicted"/>
<accession>A0A0F9FFE8</accession>
<gene>
    <name evidence="1" type="ORF">LCGC14_2037680</name>
</gene>
<dbReference type="AlphaFoldDB" id="A0A0F9FFE8"/>